<evidence type="ECO:0000313" key="4">
    <source>
        <dbReference type="EMBL" id="ETE65357.1"/>
    </source>
</evidence>
<dbReference type="PROSITE" id="PS00022">
    <property type="entry name" value="EGF_1"/>
    <property type="match status" value="1"/>
</dbReference>
<keyword evidence="1" id="KW-0245">EGF-like domain</keyword>
<dbReference type="OrthoDB" id="9046727at2759"/>
<gene>
    <name evidence="4" type="primary">Ntng2</name>
    <name evidence="4" type="ORF">L345_08862</name>
</gene>
<organism evidence="4 5">
    <name type="scientific">Ophiophagus hannah</name>
    <name type="common">King cobra</name>
    <name type="synonym">Naja hannah</name>
    <dbReference type="NCBI Taxonomy" id="8665"/>
    <lineage>
        <taxon>Eukaryota</taxon>
        <taxon>Metazoa</taxon>
        <taxon>Chordata</taxon>
        <taxon>Craniata</taxon>
        <taxon>Vertebrata</taxon>
        <taxon>Euteleostomi</taxon>
        <taxon>Lepidosauria</taxon>
        <taxon>Squamata</taxon>
        <taxon>Bifurcata</taxon>
        <taxon>Unidentata</taxon>
        <taxon>Episquamata</taxon>
        <taxon>Toxicofera</taxon>
        <taxon>Serpentes</taxon>
        <taxon>Colubroidea</taxon>
        <taxon>Elapidae</taxon>
        <taxon>Elapinae</taxon>
        <taxon>Ophiophagus</taxon>
    </lineage>
</organism>
<feature type="compositionally biased region" description="Polar residues" evidence="2">
    <location>
        <begin position="95"/>
        <end position="107"/>
    </location>
</feature>
<feature type="non-terminal residue" evidence="4">
    <location>
        <position position="1"/>
    </location>
</feature>
<dbReference type="Proteomes" id="UP000018936">
    <property type="component" value="Unassembled WGS sequence"/>
</dbReference>
<evidence type="ECO:0000256" key="2">
    <source>
        <dbReference type="SAM" id="MobiDB-lite"/>
    </source>
</evidence>
<name>V8NUX5_OPHHA</name>
<evidence type="ECO:0000259" key="3">
    <source>
        <dbReference type="PROSITE" id="PS50026"/>
    </source>
</evidence>
<protein>
    <submittedName>
        <fullName evidence="4">Netrin-G2</fullName>
    </submittedName>
</protein>
<dbReference type="FunFam" id="2.10.25.10:FF:000112">
    <property type="entry name" value="Netrin G1"/>
    <property type="match status" value="1"/>
</dbReference>
<keyword evidence="1" id="KW-1015">Disulfide bond</keyword>
<evidence type="ECO:0000256" key="1">
    <source>
        <dbReference type="PROSITE-ProRule" id="PRU00076"/>
    </source>
</evidence>
<reference evidence="4 5" key="1">
    <citation type="journal article" date="2013" name="Proc. Natl. Acad. Sci. U.S.A.">
        <title>The king cobra genome reveals dynamic gene evolution and adaptation in the snake venom system.</title>
        <authorList>
            <person name="Vonk F.J."/>
            <person name="Casewell N.R."/>
            <person name="Henkel C.V."/>
            <person name="Heimberg A.M."/>
            <person name="Jansen H.J."/>
            <person name="McCleary R.J."/>
            <person name="Kerkkamp H.M."/>
            <person name="Vos R.A."/>
            <person name="Guerreiro I."/>
            <person name="Calvete J.J."/>
            <person name="Wuster W."/>
            <person name="Woods A.E."/>
            <person name="Logan J.M."/>
            <person name="Harrison R.A."/>
            <person name="Castoe T.A."/>
            <person name="de Koning A.P."/>
            <person name="Pollock D.D."/>
            <person name="Yandell M."/>
            <person name="Calderon D."/>
            <person name="Renjifo C."/>
            <person name="Currier R.B."/>
            <person name="Salgado D."/>
            <person name="Pla D."/>
            <person name="Sanz L."/>
            <person name="Hyder A.S."/>
            <person name="Ribeiro J.M."/>
            <person name="Arntzen J.W."/>
            <person name="van den Thillart G.E."/>
            <person name="Boetzer M."/>
            <person name="Pirovano W."/>
            <person name="Dirks R.P."/>
            <person name="Spaink H.P."/>
            <person name="Duboule D."/>
            <person name="McGlinn E."/>
            <person name="Kini R.M."/>
            <person name="Richardson M.K."/>
        </authorList>
    </citation>
    <scope>NUCLEOTIDE SEQUENCE</scope>
    <source>
        <tissue evidence="4">Blood</tissue>
    </source>
</reference>
<keyword evidence="5" id="KW-1185">Reference proteome</keyword>
<feature type="domain" description="EGF-like" evidence="3">
    <location>
        <begin position="8"/>
        <end position="43"/>
    </location>
</feature>
<accession>V8NUX5</accession>
<comment type="caution">
    <text evidence="4">The sequence shown here is derived from an EMBL/GenBank/DDBJ whole genome shotgun (WGS) entry which is preliminary data.</text>
</comment>
<comment type="caution">
    <text evidence="1">Lacks conserved residue(s) required for the propagation of feature annotation.</text>
</comment>
<dbReference type="SUPFAM" id="SSF57196">
    <property type="entry name" value="EGF/Laminin"/>
    <property type="match status" value="1"/>
</dbReference>
<evidence type="ECO:0000313" key="5">
    <source>
        <dbReference type="Proteomes" id="UP000018936"/>
    </source>
</evidence>
<dbReference type="InterPro" id="IPR000742">
    <property type="entry name" value="EGF"/>
</dbReference>
<feature type="disulfide bond" evidence="1">
    <location>
        <begin position="33"/>
        <end position="42"/>
    </location>
</feature>
<dbReference type="Gene3D" id="2.10.25.10">
    <property type="entry name" value="Laminin"/>
    <property type="match status" value="1"/>
</dbReference>
<sequence length="153" mass="16362">MPPSPLSTANVCDDELLICQNGGTCYENQRCLCPPGAKGLLCEQTKCEGEDTECDSVSGTYLSLSAFVASADKQRSCTVKIPREEAKKELGQPENVASSEEPSSSRAGVSWSLLAKRTFFTLTTAAASPHGYSIKTQDGWQPTRIYDGCSVLG</sequence>
<dbReference type="PROSITE" id="PS50026">
    <property type="entry name" value="EGF_3"/>
    <property type="match status" value="1"/>
</dbReference>
<proteinExistence type="predicted"/>
<dbReference type="AlphaFoldDB" id="V8NUX5"/>
<dbReference type="EMBL" id="AZIM01001912">
    <property type="protein sequence ID" value="ETE65357.1"/>
    <property type="molecule type" value="Genomic_DNA"/>
</dbReference>
<feature type="region of interest" description="Disordered" evidence="2">
    <location>
        <begin position="83"/>
        <end position="107"/>
    </location>
</feature>